<comment type="caution">
    <text evidence="2">The sequence shown here is derived from an EMBL/GenBank/DDBJ whole genome shotgun (WGS) entry which is preliminary data.</text>
</comment>
<evidence type="ECO:0000313" key="2">
    <source>
        <dbReference type="EMBL" id="GAA2613247.1"/>
    </source>
</evidence>
<name>A0ABN3Q2B0_9ACTN</name>
<evidence type="ECO:0000256" key="1">
    <source>
        <dbReference type="SAM" id="SignalP"/>
    </source>
</evidence>
<feature type="chain" id="PRO_5046341130" description="Coagulation factor 5/8 type domain-containing protein" evidence="1">
    <location>
        <begin position="28"/>
        <end position="509"/>
    </location>
</feature>
<sequence length="509" mass="55898">MPRRAPVLLLILLGLLGVGAAPLPADAAPPAPSVTAGPEVVRGYVDGHTHLMSYEGFGGEIICGAPFHPEGIEKALRDCPHHEPDGALALFENITTKGSPFGTHDPKGWPTFKYWPNNRTATHQQVYYKWLERSWRAGQRILVNQLVTNRVLCEIYAAARKYPCDEMGSIRLQAKRTYELQDYIDKEYGGPGKGWFRVVRDPVAARKVIQEGKLAVVLGIETSEPFGCRGSQLFPGCTRAQIDKGLDEMRDLGVSSMFLCHKFDNALCGVRFDSGMLGLALNGGNILSSGHNWQAETCKGPVHDNTIPSLFLKPPHCNLNGLTTLGEYMVKGMMKRGMIIELDHMSAKAADRTLTLLEQAGYSGVISGHSWSDDSYAQRIYKLGGMITAMGDSADGFTAQWRRDKASRDPNRLYGYGYGLDANGVATLPNPRPGGDLKYPFTSPFDPSVTMDRLTTGERTWDLNKEGVANYGLVADWMADIANRSGAEIIGDLSLGAEVYLRMWEQPQP</sequence>
<accession>A0ABN3Q2B0</accession>
<dbReference type="SUPFAM" id="SSF51556">
    <property type="entry name" value="Metallo-dependent hydrolases"/>
    <property type="match status" value="1"/>
</dbReference>
<dbReference type="EMBL" id="BAAATD010000007">
    <property type="protein sequence ID" value="GAA2613247.1"/>
    <property type="molecule type" value="Genomic_DNA"/>
</dbReference>
<keyword evidence="3" id="KW-1185">Reference proteome</keyword>
<dbReference type="InterPro" id="IPR032466">
    <property type="entry name" value="Metal_Hydrolase"/>
</dbReference>
<evidence type="ECO:0008006" key="4">
    <source>
        <dbReference type="Google" id="ProtNLM"/>
    </source>
</evidence>
<gene>
    <name evidence="2" type="ORF">GCM10010411_55190</name>
</gene>
<protein>
    <recommendedName>
        <fullName evidence="4">Coagulation factor 5/8 type domain-containing protein</fullName>
    </recommendedName>
</protein>
<evidence type="ECO:0000313" key="3">
    <source>
        <dbReference type="Proteomes" id="UP001501509"/>
    </source>
</evidence>
<organism evidence="2 3">
    <name type="scientific">Actinomadura fulvescens</name>
    <dbReference type="NCBI Taxonomy" id="46160"/>
    <lineage>
        <taxon>Bacteria</taxon>
        <taxon>Bacillati</taxon>
        <taxon>Actinomycetota</taxon>
        <taxon>Actinomycetes</taxon>
        <taxon>Streptosporangiales</taxon>
        <taxon>Thermomonosporaceae</taxon>
        <taxon>Actinomadura</taxon>
    </lineage>
</organism>
<dbReference type="RefSeq" id="WP_344545347.1">
    <property type="nucleotide sequence ID" value="NZ_BAAATD010000007.1"/>
</dbReference>
<proteinExistence type="predicted"/>
<reference evidence="2 3" key="1">
    <citation type="journal article" date="2019" name="Int. J. Syst. Evol. Microbiol.">
        <title>The Global Catalogue of Microorganisms (GCM) 10K type strain sequencing project: providing services to taxonomists for standard genome sequencing and annotation.</title>
        <authorList>
            <consortium name="The Broad Institute Genomics Platform"/>
            <consortium name="The Broad Institute Genome Sequencing Center for Infectious Disease"/>
            <person name="Wu L."/>
            <person name="Ma J."/>
        </authorList>
    </citation>
    <scope>NUCLEOTIDE SEQUENCE [LARGE SCALE GENOMIC DNA]</scope>
    <source>
        <strain evidence="2 3">JCM 6833</strain>
    </source>
</reference>
<feature type="signal peptide" evidence="1">
    <location>
        <begin position="1"/>
        <end position="27"/>
    </location>
</feature>
<dbReference type="Proteomes" id="UP001501509">
    <property type="component" value="Unassembled WGS sequence"/>
</dbReference>
<dbReference type="Gene3D" id="3.20.20.140">
    <property type="entry name" value="Metal-dependent hydrolases"/>
    <property type="match status" value="1"/>
</dbReference>
<keyword evidence="1" id="KW-0732">Signal</keyword>